<dbReference type="Pfam" id="PF00106">
    <property type="entry name" value="adh_short"/>
    <property type="match status" value="1"/>
</dbReference>
<comment type="caution">
    <text evidence="3">The sequence shown here is derived from an EMBL/GenBank/DDBJ whole genome shotgun (WGS) entry which is preliminary data.</text>
</comment>
<sequence>MPCHRHQRPGRCLFMTETKIFPGRFDGRCLTITGAAQGIGLTVATRIAAEGGEVVLVDRADLVHEVAEQLREAGGKAHSVTADLETFEGAEEAISHAVRTTGRIDVLINVVGGTIWAKPYEHYAPEEIEKEIRRSLFPTLWTCRAAAPHLIERRAGTIVNVSSVATRGVNRVPYSAAKGGVNAITASLALELAPYGIRVVATAPGGTVAPERRIARGPSPQSEQEKAWYQQIVDQTVDSSLLKRYGTLDEQAAAICFLASEEASYITGTVLPVAGGDLG</sequence>
<evidence type="ECO:0000256" key="2">
    <source>
        <dbReference type="RuleBase" id="RU000363"/>
    </source>
</evidence>
<dbReference type="EMBL" id="FXAV01000012">
    <property type="protein sequence ID" value="SMG52856.1"/>
    <property type="molecule type" value="Genomic_DNA"/>
</dbReference>
<evidence type="ECO:0000256" key="1">
    <source>
        <dbReference type="ARBA" id="ARBA00006484"/>
    </source>
</evidence>
<gene>
    <name evidence="3" type="ORF">SAMN02745947_03988</name>
</gene>
<dbReference type="InterPro" id="IPR020904">
    <property type="entry name" value="Sc_DH/Rdtase_CS"/>
</dbReference>
<dbReference type="NCBIfam" id="NF040811">
    <property type="entry name" value="BenD"/>
    <property type="match status" value="1"/>
</dbReference>
<dbReference type="PRINTS" id="PR00081">
    <property type="entry name" value="GDHRDH"/>
</dbReference>
<accession>A0ABY1MEV9</accession>
<dbReference type="CDD" id="cd08937">
    <property type="entry name" value="DHB_DH-like_SDR_c"/>
    <property type="match status" value="1"/>
</dbReference>
<name>A0ABY1MEV9_RHORH</name>
<dbReference type="PANTHER" id="PTHR42760:SF123">
    <property type="entry name" value="OXIDOREDUCTASE"/>
    <property type="match status" value="1"/>
</dbReference>
<reference evidence="3 4" key="1">
    <citation type="submission" date="2017-04" db="EMBL/GenBank/DDBJ databases">
        <authorList>
            <person name="Varghese N."/>
            <person name="Submissions S."/>
        </authorList>
    </citation>
    <scope>NUCLEOTIDE SEQUENCE [LARGE SCALE GENOMIC DNA]</scope>
    <source>
        <strain evidence="3 4">J3</strain>
    </source>
</reference>
<protein>
    <submittedName>
        <fullName evidence="3">Dihydroxycyclohexadiene carboxylate dehydrogenase</fullName>
    </submittedName>
</protein>
<dbReference type="InterPro" id="IPR036291">
    <property type="entry name" value="NAD(P)-bd_dom_sf"/>
</dbReference>
<dbReference type="PROSITE" id="PS00061">
    <property type="entry name" value="ADH_SHORT"/>
    <property type="match status" value="1"/>
</dbReference>
<dbReference type="InterPro" id="IPR002347">
    <property type="entry name" value="SDR_fam"/>
</dbReference>
<dbReference type="Proteomes" id="UP000193566">
    <property type="component" value="Unassembled WGS sequence"/>
</dbReference>
<evidence type="ECO:0000313" key="4">
    <source>
        <dbReference type="Proteomes" id="UP000193566"/>
    </source>
</evidence>
<proteinExistence type="inferred from homology"/>
<keyword evidence="4" id="KW-1185">Reference proteome</keyword>
<comment type="similarity">
    <text evidence="1 2">Belongs to the short-chain dehydrogenases/reductases (SDR) family.</text>
</comment>
<dbReference type="Gene3D" id="3.40.50.720">
    <property type="entry name" value="NAD(P)-binding Rossmann-like Domain"/>
    <property type="match status" value="1"/>
</dbReference>
<dbReference type="NCBIfam" id="NF009463">
    <property type="entry name" value="PRK12823.1"/>
    <property type="match status" value="1"/>
</dbReference>
<organism evidence="3 4">
    <name type="scientific">Rhodococcus rhodochrous J3</name>
    <dbReference type="NCBI Taxonomy" id="903528"/>
    <lineage>
        <taxon>Bacteria</taxon>
        <taxon>Bacillati</taxon>
        <taxon>Actinomycetota</taxon>
        <taxon>Actinomycetes</taxon>
        <taxon>Mycobacteriales</taxon>
        <taxon>Nocardiaceae</taxon>
        <taxon>Rhodococcus</taxon>
    </lineage>
</organism>
<dbReference type="PRINTS" id="PR00080">
    <property type="entry name" value="SDRFAMILY"/>
</dbReference>
<dbReference type="InterPro" id="IPR047686">
    <property type="entry name" value="BenD"/>
</dbReference>
<dbReference type="SUPFAM" id="SSF51735">
    <property type="entry name" value="NAD(P)-binding Rossmann-fold domains"/>
    <property type="match status" value="1"/>
</dbReference>
<evidence type="ECO:0000313" key="3">
    <source>
        <dbReference type="EMBL" id="SMG52856.1"/>
    </source>
</evidence>
<dbReference type="PANTHER" id="PTHR42760">
    <property type="entry name" value="SHORT-CHAIN DEHYDROGENASES/REDUCTASES FAMILY MEMBER"/>
    <property type="match status" value="1"/>
</dbReference>